<feature type="region of interest" description="Disordered" evidence="7">
    <location>
        <begin position="1"/>
        <end position="37"/>
    </location>
</feature>
<protein>
    <submittedName>
        <fullName evidence="9">MFS transporter</fullName>
    </submittedName>
</protein>
<evidence type="ECO:0000256" key="1">
    <source>
        <dbReference type="ARBA" id="ARBA00004651"/>
    </source>
</evidence>
<gene>
    <name evidence="9" type="ORF">KGQ19_42910</name>
</gene>
<organism evidence="9 10">
    <name type="scientific">Catenulispora pinistramenti</name>
    <dbReference type="NCBI Taxonomy" id="2705254"/>
    <lineage>
        <taxon>Bacteria</taxon>
        <taxon>Bacillati</taxon>
        <taxon>Actinomycetota</taxon>
        <taxon>Actinomycetes</taxon>
        <taxon>Catenulisporales</taxon>
        <taxon>Catenulisporaceae</taxon>
        <taxon>Catenulispora</taxon>
    </lineage>
</organism>
<evidence type="ECO:0000256" key="3">
    <source>
        <dbReference type="ARBA" id="ARBA00022475"/>
    </source>
</evidence>
<dbReference type="Proteomes" id="UP000730482">
    <property type="component" value="Unassembled WGS sequence"/>
</dbReference>
<evidence type="ECO:0000256" key="5">
    <source>
        <dbReference type="ARBA" id="ARBA00022989"/>
    </source>
</evidence>
<evidence type="ECO:0000313" key="9">
    <source>
        <dbReference type="EMBL" id="MBS2553624.1"/>
    </source>
</evidence>
<feature type="transmembrane region" description="Helical" evidence="8">
    <location>
        <begin position="323"/>
        <end position="341"/>
    </location>
</feature>
<feature type="transmembrane region" description="Helical" evidence="8">
    <location>
        <begin position="56"/>
        <end position="76"/>
    </location>
</feature>
<keyword evidence="10" id="KW-1185">Reference proteome</keyword>
<comment type="subcellular location">
    <subcellularLocation>
        <location evidence="1">Cell membrane</location>
        <topology evidence="1">Multi-pass membrane protein</topology>
    </subcellularLocation>
</comment>
<feature type="transmembrane region" description="Helical" evidence="8">
    <location>
        <begin position="388"/>
        <end position="408"/>
    </location>
</feature>
<feature type="transmembrane region" description="Helical" evidence="8">
    <location>
        <begin position="194"/>
        <end position="219"/>
    </location>
</feature>
<evidence type="ECO:0000256" key="4">
    <source>
        <dbReference type="ARBA" id="ARBA00022692"/>
    </source>
</evidence>
<keyword evidence="3" id="KW-1003">Cell membrane</keyword>
<feature type="transmembrane region" description="Helical" evidence="8">
    <location>
        <begin position="289"/>
        <end position="311"/>
    </location>
</feature>
<keyword evidence="4 8" id="KW-0812">Transmembrane</keyword>
<evidence type="ECO:0000256" key="8">
    <source>
        <dbReference type="SAM" id="Phobius"/>
    </source>
</evidence>
<accession>A0ABS5L5Z0</accession>
<comment type="caution">
    <text evidence="9">The sequence shown here is derived from an EMBL/GenBank/DDBJ whole genome shotgun (WGS) entry which is preliminary data.</text>
</comment>
<dbReference type="InterPro" id="IPR010290">
    <property type="entry name" value="TM_effector"/>
</dbReference>
<dbReference type="SUPFAM" id="SSF103473">
    <property type="entry name" value="MFS general substrate transporter"/>
    <property type="match status" value="1"/>
</dbReference>
<feature type="transmembrane region" description="Helical" evidence="8">
    <location>
        <begin position="347"/>
        <end position="367"/>
    </location>
</feature>
<keyword evidence="6 8" id="KW-0472">Membrane</keyword>
<dbReference type="EMBL" id="JAAFYZ010000271">
    <property type="protein sequence ID" value="MBS2553624.1"/>
    <property type="molecule type" value="Genomic_DNA"/>
</dbReference>
<evidence type="ECO:0000256" key="2">
    <source>
        <dbReference type="ARBA" id="ARBA00022448"/>
    </source>
</evidence>
<sequence length="444" mass="45075">MAAKAPPKTAPARDTSPAAAAPASATTAAPAPAAPTPTASTTWFWRYFAGSTVSRVGTAVTTVALPLTALAAAHASSFEVGAVTAAGYAAWAVVGLPAGVLVGRLPLRGTQIAMDLVRAGALASVPVAWWVASVTVAQLVLVALVVGVASVVFDVGNATMLPFLVGKEELTARNSLTSGAEAVTNLAGPSLGGALVQAVGAAGAIAVDVVSYLISAFLLRNVPRPSKAVQDAGSARSGSVRAAVREGWHYLIREPIQRANLWDATAMNFICGAQMALTPLFLVRTLGLNPAWVGAMMAAEGLGSLFGASLTPRLTRRIGSGRALLIASLALPFGFALMPLAGHGWAAGVFALGNAAFAATVVVASIVTRTYRQTATPPELLPRVMATVRVVSWGVIPIGALAAGAVATWYGPRAALWCAAAATLVVPVVVLTSPIRTRRDIAEG</sequence>
<keyword evidence="5 8" id="KW-1133">Transmembrane helix</keyword>
<feature type="transmembrane region" description="Helical" evidence="8">
    <location>
        <begin position="88"/>
        <end position="107"/>
    </location>
</feature>
<feature type="transmembrane region" description="Helical" evidence="8">
    <location>
        <begin position="127"/>
        <end position="153"/>
    </location>
</feature>
<evidence type="ECO:0000256" key="6">
    <source>
        <dbReference type="ARBA" id="ARBA00023136"/>
    </source>
</evidence>
<dbReference type="InterPro" id="IPR036259">
    <property type="entry name" value="MFS_trans_sf"/>
</dbReference>
<dbReference type="CDD" id="cd06173">
    <property type="entry name" value="MFS_MefA_like"/>
    <property type="match status" value="1"/>
</dbReference>
<name>A0ABS5L5Z0_9ACTN</name>
<dbReference type="Pfam" id="PF05977">
    <property type="entry name" value="MFS_3"/>
    <property type="match status" value="1"/>
</dbReference>
<evidence type="ECO:0000313" key="10">
    <source>
        <dbReference type="Proteomes" id="UP000730482"/>
    </source>
</evidence>
<keyword evidence="2" id="KW-0813">Transport</keyword>
<dbReference type="PANTHER" id="PTHR23513:SF6">
    <property type="entry name" value="MAJOR FACILITATOR SUPERFAMILY ASSOCIATED DOMAIN-CONTAINING PROTEIN"/>
    <property type="match status" value="1"/>
</dbReference>
<feature type="transmembrane region" description="Helical" evidence="8">
    <location>
        <begin position="414"/>
        <end position="432"/>
    </location>
</feature>
<proteinExistence type="predicted"/>
<reference evidence="9 10" key="1">
    <citation type="submission" date="2020-02" db="EMBL/GenBank/DDBJ databases">
        <title>Acidophilic actinobacteria isolated from forest soil.</title>
        <authorList>
            <person name="Golinska P."/>
        </authorList>
    </citation>
    <scope>NUCLEOTIDE SEQUENCE [LARGE SCALE GENOMIC DNA]</scope>
    <source>
        <strain evidence="9 10">NL8</strain>
    </source>
</reference>
<dbReference type="PANTHER" id="PTHR23513">
    <property type="entry name" value="INTEGRAL MEMBRANE EFFLUX PROTEIN-RELATED"/>
    <property type="match status" value="1"/>
</dbReference>
<dbReference type="Gene3D" id="1.20.1250.20">
    <property type="entry name" value="MFS general substrate transporter like domains"/>
    <property type="match status" value="1"/>
</dbReference>
<feature type="transmembrane region" description="Helical" evidence="8">
    <location>
        <begin position="261"/>
        <end position="283"/>
    </location>
</feature>
<evidence type="ECO:0000256" key="7">
    <source>
        <dbReference type="SAM" id="MobiDB-lite"/>
    </source>
</evidence>